<dbReference type="Gene3D" id="3.10.20.90">
    <property type="entry name" value="Phosphatidylinositol 3-kinase Catalytic Subunit, Chain A, domain 1"/>
    <property type="match status" value="1"/>
</dbReference>
<dbReference type="InterPro" id="IPR019734">
    <property type="entry name" value="TPR_rpt"/>
</dbReference>
<evidence type="ECO:0000256" key="4">
    <source>
        <dbReference type="SAM" id="Coils"/>
    </source>
</evidence>
<evidence type="ECO:0000256" key="2">
    <source>
        <dbReference type="ARBA" id="ARBA00022803"/>
    </source>
</evidence>
<evidence type="ECO:0000313" key="7">
    <source>
        <dbReference type="EnsemblPlants" id="Kaladp0027s0030.1.v1.1"/>
    </source>
</evidence>
<dbReference type="SMART" id="SM00028">
    <property type="entry name" value="TPR"/>
    <property type="match status" value="3"/>
</dbReference>
<feature type="region of interest" description="Disordered" evidence="5">
    <location>
        <begin position="1"/>
        <end position="56"/>
    </location>
</feature>
<dbReference type="InterPro" id="IPR011990">
    <property type="entry name" value="TPR-like_helical_dom_sf"/>
</dbReference>
<protein>
    <recommendedName>
        <fullName evidence="6">PB1 domain-containing protein</fullName>
    </recommendedName>
</protein>
<sequence length="862" mass="99015">MGKNSGKKNKPQGGVRFSSQSFKHATDESFKPDSRKLSSKSFRYVTEGSSQGDEDPDIATFVELSQELREEGNRFFQRRDHCGALLSYQKALKLLPENHSDIANLRTNMAACYMQMGVNEYPRAINECNLALQVVPHYAKALLKRARCYMDLDRFDLALMDIDSVLECEPDNIIALDLRDSLINEIVQLEAEIGDQEEAVVKKKKHRKRKKKNAKVERDTVENGEAPDQTEKDEVVVKPNDFVDAVKNEEKKIETRRVQVEEKKAERRAVLNEEKRFERKAAVEEPKAETRAVKVQVRTAVNEETKAETRALMSEEDKVLPRTTAREEVRAESRAVMKEEKKVLRRTAIREVAEAEKRAAVEIRPVVNEEKKTEMRILKLVYGEDIRRAVLPLNSSILILRDKVKKRFRSLKGVIMKYKDHEDDLITITTTEDLRMAEAYVDPVGCLRLYIKGVDYDAEPVYGDEPDDEEMGKPEMNINNEIETSVELQEKEEERSGSGEPETISESSDSEDEMGQGTGVARWIRQFARLLKNHVGFDSDSNLDLHEAGMKLYSEAMENTVASDKSHYLLENAAGTFQEMAAQASFNWGNVYMSKAKKKFTILEDDSRETVLEQAKVAFEWARQQYENARTKYELAVKIKPDFFEGFIALGYQQFEQAKLTWYYAIANDFDMESGPSSEILDLYNKAEESMEKGVMIWEEMEQKNPNAHHKKETGKYQADRMGKSGHLRTISTDEFADPPSIMRSQIYVLWGSLLYERSVVEYKMGIPVWAECLEVAVEKFELAGASQTDLAVMVKNHCSNVNALEGLEFKIDEIVRAWNEMHDAKKWQFGEPSFRLEPLFRRQGPKLHEMLEQIGYSFIQE</sequence>
<feature type="domain" description="PB1" evidence="6">
    <location>
        <begin position="375"/>
        <end position="454"/>
    </location>
</feature>
<evidence type="ECO:0000259" key="6">
    <source>
        <dbReference type="PROSITE" id="PS51745"/>
    </source>
</evidence>
<evidence type="ECO:0000256" key="1">
    <source>
        <dbReference type="ARBA" id="ARBA00022737"/>
    </source>
</evidence>
<evidence type="ECO:0000256" key="3">
    <source>
        <dbReference type="PROSITE-ProRule" id="PRU00339"/>
    </source>
</evidence>
<dbReference type="SMART" id="SM00666">
    <property type="entry name" value="PB1"/>
    <property type="match status" value="1"/>
</dbReference>
<feature type="repeat" description="TPR" evidence="3">
    <location>
        <begin position="139"/>
        <end position="172"/>
    </location>
</feature>
<feature type="region of interest" description="Disordered" evidence="5">
    <location>
        <begin position="485"/>
        <end position="517"/>
    </location>
</feature>
<dbReference type="InterPro" id="IPR000270">
    <property type="entry name" value="PB1_dom"/>
</dbReference>
<feature type="compositionally biased region" description="Basic residues" evidence="5">
    <location>
        <begin position="204"/>
        <end position="213"/>
    </location>
</feature>
<dbReference type="Pfam" id="PF00564">
    <property type="entry name" value="PB1"/>
    <property type="match status" value="1"/>
</dbReference>
<dbReference type="PANTHER" id="PTHR46183:SF4">
    <property type="entry name" value="PROTEIN PHOX4"/>
    <property type="match status" value="1"/>
</dbReference>
<dbReference type="InterPro" id="IPR053793">
    <property type="entry name" value="PB1-like"/>
</dbReference>
<keyword evidence="4" id="KW-0175">Coiled coil</keyword>
<feature type="compositionally biased region" description="Basic and acidic residues" evidence="5">
    <location>
        <begin position="488"/>
        <end position="497"/>
    </location>
</feature>
<name>A0A7N0T9N8_KALFE</name>
<feature type="region of interest" description="Disordered" evidence="5">
    <location>
        <begin position="204"/>
        <end position="232"/>
    </location>
</feature>
<dbReference type="PROSITE" id="PS51745">
    <property type="entry name" value="PB1"/>
    <property type="match status" value="1"/>
</dbReference>
<dbReference type="SUPFAM" id="SSF54277">
    <property type="entry name" value="CAD &amp; PB1 domains"/>
    <property type="match status" value="1"/>
</dbReference>
<dbReference type="AlphaFoldDB" id="A0A7N0T9N8"/>
<dbReference type="Gramene" id="Kaladp0027s0030.1.v1.1">
    <property type="protein sequence ID" value="Kaladp0027s0030.1.v1.1"/>
    <property type="gene ID" value="Kaladp0027s0030.v1.1"/>
</dbReference>
<evidence type="ECO:0000256" key="5">
    <source>
        <dbReference type="SAM" id="MobiDB-lite"/>
    </source>
</evidence>
<feature type="repeat" description="TPR" evidence="3">
    <location>
        <begin position="65"/>
        <end position="98"/>
    </location>
</feature>
<feature type="compositionally biased region" description="Basic residues" evidence="5">
    <location>
        <begin position="1"/>
        <end position="10"/>
    </location>
</feature>
<dbReference type="Proteomes" id="UP000594263">
    <property type="component" value="Unplaced"/>
</dbReference>
<keyword evidence="1" id="KW-0677">Repeat</keyword>
<dbReference type="PANTHER" id="PTHR46183">
    <property type="entry name" value="PROTEIN CLMP1"/>
    <property type="match status" value="1"/>
</dbReference>
<reference evidence="7" key="1">
    <citation type="submission" date="2021-01" db="UniProtKB">
        <authorList>
            <consortium name="EnsemblPlants"/>
        </authorList>
    </citation>
    <scope>IDENTIFICATION</scope>
</reference>
<dbReference type="PROSITE" id="PS50005">
    <property type="entry name" value="TPR"/>
    <property type="match status" value="2"/>
</dbReference>
<dbReference type="CDD" id="cd05992">
    <property type="entry name" value="PB1"/>
    <property type="match status" value="1"/>
</dbReference>
<dbReference type="InterPro" id="IPR044517">
    <property type="entry name" value="PHOX1-4"/>
</dbReference>
<proteinExistence type="predicted"/>
<dbReference type="SUPFAM" id="SSF48452">
    <property type="entry name" value="TPR-like"/>
    <property type="match status" value="1"/>
</dbReference>
<dbReference type="Gene3D" id="1.25.40.10">
    <property type="entry name" value="Tetratricopeptide repeat domain"/>
    <property type="match status" value="1"/>
</dbReference>
<dbReference type="EnsemblPlants" id="Kaladp0027s0030.1.v1.1">
    <property type="protein sequence ID" value="Kaladp0027s0030.1.v1.1"/>
    <property type="gene ID" value="Kaladp0027s0030.v1.1"/>
</dbReference>
<accession>A0A7N0T9N8</accession>
<keyword evidence="2 3" id="KW-0802">TPR repeat</keyword>
<evidence type="ECO:0000313" key="8">
    <source>
        <dbReference type="Proteomes" id="UP000594263"/>
    </source>
</evidence>
<keyword evidence="8" id="KW-1185">Reference proteome</keyword>
<organism evidence="7 8">
    <name type="scientific">Kalanchoe fedtschenkoi</name>
    <name type="common">Lavender scallops</name>
    <name type="synonym">South American air plant</name>
    <dbReference type="NCBI Taxonomy" id="63787"/>
    <lineage>
        <taxon>Eukaryota</taxon>
        <taxon>Viridiplantae</taxon>
        <taxon>Streptophyta</taxon>
        <taxon>Embryophyta</taxon>
        <taxon>Tracheophyta</taxon>
        <taxon>Spermatophyta</taxon>
        <taxon>Magnoliopsida</taxon>
        <taxon>eudicotyledons</taxon>
        <taxon>Gunneridae</taxon>
        <taxon>Pentapetalae</taxon>
        <taxon>Saxifragales</taxon>
        <taxon>Crassulaceae</taxon>
        <taxon>Kalanchoe</taxon>
    </lineage>
</organism>
<feature type="coiled-coil region" evidence="4">
    <location>
        <begin position="243"/>
        <end position="280"/>
    </location>
</feature>
<feature type="compositionally biased region" description="Basic and acidic residues" evidence="5">
    <location>
        <begin position="24"/>
        <end position="36"/>
    </location>
</feature>